<proteinExistence type="predicted"/>
<evidence type="ECO:0000313" key="1">
    <source>
        <dbReference type="EMBL" id="GCB91772.1"/>
    </source>
</evidence>
<dbReference type="RefSeq" id="WP_016571961.1">
    <property type="nucleotide sequence ID" value="NZ_BHXC01000006.1"/>
</dbReference>
<dbReference type="eggNOG" id="ENOG5034547">
    <property type="taxonomic scope" value="Bacteria"/>
</dbReference>
<dbReference type="InterPro" id="IPR007278">
    <property type="entry name" value="DUF397"/>
</dbReference>
<dbReference type="Pfam" id="PF04149">
    <property type="entry name" value="DUF397"/>
    <property type="match status" value="1"/>
</dbReference>
<dbReference type="Proteomes" id="UP000288351">
    <property type="component" value="Unassembled WGS sequence"/>
</dbReference>
<comment type="caution">
    <text evidence="1">The sequence shown here is derived from an EMBL/GenBank/DDBJ whole genome shotgun (WGS) entry which is preliminary data.</text>
</comment>
<protein>
    <submittedName>
        <fullName evidence="1">DUF397 domain-containing protein</fullName>
    </submittedName>
</protein>
<organism evidence="1 2">
    <name type="scientific">Streptomyces noursei</name>
    <name type="common">Streptomyces albulus</name>
    <dbReference type="NCBI Taxonomy" id="1971"/>
    <lineage>
        <taxon>Bacteria</taxon>
        <taxon>Bacillati</taxon>
        <taxon>Actinomycetota</taxon>
        <taxon>Actinomycetes</taxon>
        <taxon>Kitasatosporales</taxon>
        <taxon>Streptomycetaceae</taxon>
        <taxon>Streptomyces</taxon>
    </lineage>
</organism>
<evidence type="ECO:0000313" key="2">
    <source>
        <dbReference type="Proteomes" id="UP000288351"/>
    </source>
</evidence>
<dbReference type="AlphaFoldDB" id="A0A059W8X6"/>
<gene>
    <name evidence="1" type="ORF">SALB_04513</name>
</gene>
<name>A0A059W8X6_STRNR</name>
<accession>A0A059W8X6</accession>
<dbReference type="EMBL" id="BHXC01000006">
    <property type="protein sequence ID" value="GCB91772.1"/>
    <property type="molecule type" value="Genomic_DNA"/>
</dbReference>
<sequence>MAVQPNSAFSWTKSSYSGGNGACVEIAAPAVTAIAVRDSKVPDGERLTFGNSSWSSFVADVAAGTFDLS</sequence>
<dbReference type="STRING" id="68570.DC74_3695"/>
<reference evidence="1 2" key="1">
    <citation type="journal article" date="2019" name="Microbiol. Resour. Announc.">
        <title>Draft Genome Sequence of the Most Traditional epsilon-Poly-l-Lysine Producer, Streptomyces albulus NBRC14147.</title>
        <authorList>
            <person name="Yamanaka K."/>
            <person name="Hamano Y."/>
        </authorList>
    </citation>
    <scope>NUCLEOTIDE SEQUENCE [LARGE SCALE GENOMIC DNA]</scope>
    <source>
        <strain evidence="1 2">NBRC 14147</strain>
    </source>
</reference>